<sequence>MMLKQLIRQFFPNKCQLIYLRLDIADGNSPVNIYQCLILSSHPSASSISNKMQYCCLTFRHLYICLKHTCFLEHLIEHITNIEPLSITFKR</sequence>
<dbReference type="AlphaFoldDB" id="A0A814UV83"/>
<evidence type="ECO:0000313" key="2">
    <source>
        <dbReference type="EMBL" id="CAF4219222.1"/>
    </source>
</evidence>
<accession>A0A814UV83</accession>
<evidence type="ECO:0000313" key="3">
    <source>
        <dbReference type="Proteomes" id="UP000663864"/>
    </source>
</evidence>
<name>A0A814UV83_9BILA</name>
<dbReference type="Proteomes" id="UP000663836">
    <property type="component" value="Unassembled WGS sequence"/>
</dbReference>
<dbReference type="EMBL" id="CAJOBD010017013">
    <property type="protein sequence ID" value="CAF4219222.1"/>
    <property type="molecule type" value="Genomic_DNA"/>
</dbReference>
<reference evidence="1" key="1">
    <citation type="submission" date="2021-02" db="EMBL/GenBank/DDBJ databases">
        <authorList>
            <person name="Nowell W R."/>
        </authorList>
    </citation>
    <scope>NUCLEOTIDE SEQUENCE</scope>
</reference>
<dbReference type="Proteomes" id="UP000663864">
    <property type="component" value="Unassembled WGS sequence"/>
</dbReference>
<comment type="caution">
    <text evidence="1">The sequence shown here is derived from an EMBL/GenBank/DDBJ whole genome shotgun (WGS) entry which is preliminary data.</text>
</comment>
<gene>
    <name evidence="2" type="ORF">JBS370_LOCUS37364</name>
    <name evidence="1" type="ORF">ZHD862_LOCUS21733</name>
</gene>
<dbReference type="EMBL" id="CAJNOT010001311">
    <property type="protein sequence ID" value="CAF1180558.1"/>
    <property type="molecule type" value="Genomic_DNA"/>
</dbReference>
<organism evidence="1 3">
    <name type="scientific">Rotaria sordida</name>
    <dbReference type="NCBI Taxonomy" id="392033"/>
    <lineage>
        <taxon>Eukaryota</taxon>
        <taxon>Metazoa</taxon>
        <taxon>Spiralia</taxon>
        <taxon>Gnathifera</taxon>
        <taxon>Rotifera</taxon>
        <taxon>Eurotatoria</taxon>
        <taxon>Bdelloidea</taxon>
        <taxon>Philodinida</taxon>
        <taxon>Philodinidae</taxon>
        <taxon>Rotaria</taxon>
    </lineage>
</organism>
<evidence type="ECO:0000313" key="1">
    <source>
        <dbReference type="EMBL" id="CAF1180558.1"/>
    </source>
</evidence>
<proteinExistence type="predicted"/>
<protein>
    <submittedName>
        <fullName evidence="1">Uncharacterized protein</fullName>
    </submittedName>
</protein>